<dbReference type="SUPFAM" id="SSF64182">
    <property type="entry name" value="DHH phosphoesterases"/>
    <property type="match status" value="1"/>
</dbReference>
<dbReference type="Gene3D" id="3.90.1640.10">
    <property type="entry name" value="inorganic pyrophosphatase (n-terminal core)"/>
    <property type="match status" value="2"/>
</dbReference>
<dbReference type="Gene3D" id="3.10.310.30">
    <property type="match status" value="1"/>
</dbReference>
<dbReference type="PANTHER" id="PTHR47618:SF1">
    <property type="entry name" value="BIFUNCTIONAL OLIGORIBONUCLEASE AND PAP PHOSPHATASE NRNA"/>
    <property type="match status" value="1"/>
</dbReference>
<dbReference type="EMBL" id="MFQE01000028">
    <property type="protein sequence ID" value="OGH73387.1"/>
    <property type="molecule type" value="Genomic_DNA"/>
</dbReference>
<dbReference type="AlphaFoldDB" id="A0A1F6MP18"/>
<dbReference type="PANTHER" id="PTHR47618">
    <property type="entry name" value="BIFUNCTIONAL OLIGORIBONUCLEASE AND PAP PHOSPHATASE NRNA"/>
    <property type="match status" value="1"/>
</dbReference>
<feature type="domain" description="DDH" evidence="1">
    <location>
        <begin position="19"/>
        <end position="212"/>
    </location>
</feature>
<name>A0A1F6MP18_9BACT</name>
<organism evidence="2 3">
    <name type="scientific">Candidatus Magasanikbacteria bacterium RIFCSPHIGHO2_02_FULL_51_14</name>
    <dbReference type="NCBI Taxonomy" id="1798683"/>
    <lineage>
        <taxon>Bacteria</taxon>
        <taxon>Candidatus Magasanikiibacteriota</taxon>
    </lineage>
</organism>
<sequence length="381" mass="42309">MALNQTQQIAKLLDDKKHILITFRKNGNGDAIASAVALLLFLEKKGKRADIICHDFVLPKQYRFLKHADAIKNAVLDLQKFIITLDVKETGVKELSYDMKDEKLRIFVTPKSGMLSRDSVRTAQSDFTYDLIITVNTQDLASLGALYDSNTELFYKTPIVNIDHENANEHFGHVNATDITATSTAEVLYGLLKQLGEEYIDEHVATALLTGMIAATHSFKAPNVKPTTLAIAGKLMQMGGNRDYIVENLYRTRTVAALKLWGKALAHLEHDKRIGLVSTIITRDDFVRSGADEHDLKDIVVELISNSPEAKIILLLHEHPKAGDSPVVHGMLSVEKQFDAQKLVQPFKPTGNKGQASFVISGKTLKQAEEEVVGEIKKQLQ</sequence>
<dbReference type="Proteomes" id="UP000177457">
    <property type="component" value="Unassembled WGS sequence"/>
</dbReference>
<proteinExistence type="predicted"/>
<dbReference type="STRING" id="1798683.A3C90_02705"/>
<evidence type="ECO:0000259" key="1">
    <source>
        <dbReference type="Pfam" id="PF01368"/>
    </source>
</evidence>
<dbReference type="InterPro" id="IPR051319">
    <property type="entry name" value="Oligoribo/pAp-PDE_c-di-AMP_PDE"/>
</dbReference>
<gene>
    <name evidence="2" type="ORF">A3C90_02705</name>
</gene>
<dbReference type="Pfam" id="PF01368">
    <property type="entry name" value="DHH"/>
    <property type="match status" value="1"/>
</dbReference>
<accession>A0A1F6MP18</accession>
<dbReference type="InterPro" id="IPR038763">
    <property type="entry name" value="DHH_sf"/>
</dbReference>
<evidence type="ECO:0000313" key="3">
    <source>
        <dbReference type="Proteomes" id="UP000177457"/>
    </source>
</evidence>
<dbReference type="InterPro" id="IPR001667">
    <property type="entry name" value="DDH_dom"/>
</dbReference>
<evidence type="ECO:0000313" key="2">
    <source>
        <dbReference type="EMBL" id="OGH73387.1"/>
    </source>
</evidence>
<protein>
    <recommendedName>
        <fullName evidence="1">DDH domain-containing protein</fullName>
    </recommendedName>
</protein>
<reference evidence="2 3" key="1">
    <citation type="journal article" date="2016" name="Nat. Commun.">
        <title>Thousands of microbial genomes shed light on interconnected biogeochemical processes in an aquifer system.</title>
        <authorList>
            <person name="Anantharaman K."/>
            <person name="Brown C.T."/>
            <person name="Hug L.A."/>
            <person name="Sharon I."/>
            <person name="Castelle C.J."/>
            <person name="Probst A.J."/>
            <person name="Thomas B.C."/>
            <person name="Singh A."/>
            <person name="Wilkins M.J."/>
            <person name="Karaoz U."/>
            <person name="Brodie E.L."/>
            <person name="Williams K.H."/>
            <person name="Hubbard S.S."/>
            <person name="Banfield J.F."/>
        </authorList>
    </citation>
    <scope>NUCLEOTIDE SEQUENCE [LARGE SCALE GENOMIC DNA]</scope>
</reference>
<comment type="caution">
    <text evidence="2">The sequence shown here is derived from an EMBL/GenBank/DDBJ whole genome shotgun (WGS) entry which is preliminary data.</text>
</comment>